<dbReference type="SUPFAM" id="SSF52980">
    <property type="entry name" value="Restriction endonuclease-like"/>
    <property type="match status" value="1"/>
</dbReference>
<dbReference type="HAMAP" id="MF_00048">
    <property type="entry name" value="UPF0102"/>
    <property type="match status" value="1"/>
</dbReference>
<sequence length="136" mass="15564">MSNESYFVETPLVDELLRCSRQDLGRWGEACARRYLENHDFVVYESNWRTRGGELDVIGYDPKREAIVAVEVKTRRRIGAGRPEEAITPAKLQRLRALLVQWVLNSGLHPNKLAIDSVGVHVQTHGYTLQHIKDIV</sequence>
<dbReference type="PANTHER" id="PTHR34039:SF1">
    <property type="entry name" value="UPF0102 PROTEIN YRAN"/>
    <property type="match status" value="1"/>
</dbReference>
<comment type="caution">
    <text evidence="3">The sequence shown here is derived from an EMBL/GenBank/DDBJ whole genome shotgun (WGS) entry which is preliminary data.</text>
</comment>
<gene>
    <name evidence="3" type="ORF">EZJ44_01970</name>
</gene>
<dbReference type="EMBL" id="SJDT01000002">
    <property type="protein sequence ID" value="TBW22704.1"/>
    <property type="molecule type" value="Genomic_DNA"/>
</dbReference>
<protein>
    <recommendedName>
        <fullName evidence="2">UPF0102 protein EZJ44_01970</fullName>
    </recommendedName>
</protein>
<dbReference type="OrthoDB" id="9794876at2"/>
<reference evidence="3 4" key="1">
    <citation type="submission" date="2019-02" db="EMBL/GenBank/DDBJ databases">
        <title>Arcanobacterium bovis sp. nov., isolated from the milk of a cow with mastitis.</title>
        <authorList>
            <person name="Sammra O."/>
            <person name="Foster G."/>
            <person name="Hassan A."/>
            <person name="Alssahen M."/>
            <person name="Laemmler C."/>
            <person name="Borowiak M."/>
            <person name="Malorny B."/>
            <person name="Abdulmawjood A."/>
        </authorList>
    </citation>
    <scope>NUCLEOTIDE SEQUENCE [LARGE SCALE GENOMIC DNA]</scope>
    <source>
        <strain evidence="3 4">C605018/01/1</strain>
    </source>
</reference>
<dbReference type="Gene3D" id="3.40.1350.10">
    <property type="match status" value="1"/>
</dbReference>
<proteinExistence type="inferred from homology"/>
<dbReference type="CDD" id="cd20736">
    <property type="entry name" value="PoNe_Nuclease"/>
    <property type="match status" value="1"/>
</dbReference>
<dbReference type="GO" id="GO:0003676">
    <property type="term" value="F:nucleic acid binding"/>
    <property type="evidence" value="ECO:0007669"/>
    <property type="project" value="InterPro"/>
</dbReference>
<organism evidence="3 4">
    <name type="scientific">Arcanobacterium bovis</name>
    <dbReference type="NCBI Taxonomy" id="2529275"/>
    <lineage>
        <taxon>Bacteria</taxon>
        <taxon>Bacillati</taxon>
        <taxon>Actinomycetota</taxon>
        <taxon>Actinomycetes</taxon>
        <taxon>Actinomycetales</taxon>
        <taxon>Actinomycetaceae</taxon>
        <taxon>Arcanobacterium</taxon>
    </lineage>
</organism>
<evidence type="ECO:0000313" key="3">
    <source>
        <dbReference type="EMBL" id="TBW22704.1"/>
    </source>
</evidence>
<dbReference type="Pfam" id="PF02021">
    <property type="entry name" value="UPF0102"/>
    <property type="match status" value="1"/>
</dbReference>
<evidence type="ECO:0000256" key="2">
    <source>
        <dbReference type="HAMAP-Rule" id="MF_00048"/>
    </source>
</evidence>
<dbReference type="AlphaFoldDB" id="A0A4Q9V0U5"/>
<evidence type="ECO:0000256" key="1">
    <source>
        <dbReference type="ARBA" id="ARBA00006738"/>
    </source>
</evidence>
<comment type="similarity">
    <text evidence="1 2">Belongs to the UPF0102 family.</text>
</comment>
<keyword evidence="4" id="KW-1185">Reference proteome</keyword>
<evidence type="ECO:0000313" key="4">
    <source>
        <dbReference type="Proteomes" id="UP000293036"/>
    </source>
</evidence>
<dbReference type="InterPro" id="IPR011335">
    <property type="entry name" value="Restrct_endonuc-II-like"/>
</dbReference>
<dbReference type="InterPro" id="IPR011856">
    <property type="entry name" value="tRNA_endonuc-like_dom_sf"/>
</dbReference>
<name>A0A4Q9V0U5_9ACTO</name>
<dbReference type="PANTHER" id="PTHR34039">
    <property type="entry name" value="UPF0102 PROTEIN YRAN"/>
    <property type="match status" value="1"/>
</dbReference>
<dbReference type="Proteomes" id="UP000293036">
    <property type="component" value="Unassembled WGS sequence"/>
</dbReference>
<accession>A0A4Q9V0U5</accession>
<dbReference type="InterPro" id="IPR003509">
    <property type="entry name" value="UPF0102_YraN-like"/>
</dbReference>
<dbReference type="RefSeq" id="WP_131279618.1">
    <property type="nucleotide sequence ID" value="NZ_JBHSLR010000009.1"/>
</dbReference>